<protein>
    <recommendedName>
        <fullName evidence="4">2-amino-4-hydroxy-6-hydroxymethyldihydropteridine pyrophosphokinase</fullName>
        <ecNumber evidence="3">2.7.6.3</ecNumber>
    </recommendedName>
    <alternativeName>
        <fullName evidence="11">6-hydroxymethyl-7,8-dihydropterin pyrophosphokinase</fullName>
    </alternativeName>
    <alternativeName>
        <fullName evidence="12">7,8-dihydro-6-hydroxymethylpterin-pyrophosphokinase</fullName>
    </alternativeName>
</protein>
<proteinExistence type="inferred from homology"/>
<evidence type="ECO:0000313" key="15">
    <source>
        <dbReference type="Proteomes" id="UP000002725"/>
    </source>
</evidence>
<dbReference type="InterPro" id="IPR035907">
    <property type="entry name" value="Hppk_sf"/>
</dbReference>
<evidence type="ECO:0000256" key="2">
    <source>
        <dbReference type="ARBA" id="ARBA00005810"/>
    </source>
</evidence>
<dbReference type="RefSeq" id="WP_012506502.1">
    <property type="nucleotide sequence ID" value="NC_011059.1"/>
</dbReference>
<comment type="function">
    <text evidence="10">Catalyzes the transfer of pyrophosphate from adenosine triphosphate (ATP) to 6-hydroxymethyl-7,8-dihydropterin, an enzymatic step in folate biosynthesis pathway.</text>
</comment>
<dbReference type="Gene3D" id="3.30.70.560">
    <property type="entry name" value="7,8-Dihydro-6-hydroxymethylpterin-pyrophosphokinase HPPK"/>
    <property type="match status" value="1"/>
</dbReference>
<evidence type="ECO:0000259" key="13">
    <source>
        <dbReference type="PROSITE" id="PS00794"/>
    </source>
</evidence>
<evidence type="ECO:0000256" key="8">
    <source>
        <dbReference type="ARBA" id="ARBA00022840"/>
    </source>
</evidence>
<dbReference type="HOGENOM" id="CLU_097916_1_1_10"/>
<dbReference type="GO" id="GO:0046656">
    <property type="term" value="P:folic acid biosynthetic process"/>
    <property type="evidence" value="ECO:0007669"/>
    <property type="project" value="UniProtKB-KW"/>
</dbReference>
<dbReference type="Pfam" id="PF01288">
    <property type="entry name" value="HPPK"/>
    <property type="match status" value="1"/>
</dbReference>
<evidence type="ECO:0000256" key="10">
    <source>
        <dbReference type="ARBA" id="ARBA00029409"/>
    </source>
</evidence>
<evidence type="ECO:0000256" key="9">
    <source>
        <dbReference type="ARBA" id="ARBA00022909"/>
    </source>
</evidence>
<dbReference type="UniPathway" id="UPA00077">
    <property type="reaction ID" value="UER00155"/>
</dbReference>
<evidence type="ECO:0000256" key="3">
    <source>
        <dbReference type="ARBA" id="ARBA00013253"/>
    </source>
</evidence>
<evidence type="ECO:0000256" key="5">
    <source>
        <dbReference type="ARBA" id="ARBA00022679"/>
    </source>
</evidence>
<dbReference type="STRING" id="290512.Paes_1957"/>
<comment type="similarity">
    <text evidence="2">Belongs to the HPPK family.</text>
</comment>
<evidence type="ECO:0000256" key="11">
    <source>
        <dbReference type="ARBA" id="ARBA00029766"/>
    </source>
</evidence>
<organism evidence="14 15">
    <name type="scientific">Prosthecochloris aestuarii (strain DSM 271 / SK 413)</name>
    <dbReference type="NCBI Taxonomy" id="290512"/>
    <lineage>
        <taxon>Bacteria</taxon>
        <taxon>Pseudomonadati</taxon>
        <taxon>Chlorobiota</taxon>
        <taxon>Chlorobiia</taxon>
        <taxon>Chlorobiales</taxon>
        <taxon>Chlorobiaceae</taxon>
        <taxon>Prosthecochloris</taxon>
    </lineage>
</organism>
<comment type="pathway">
    <text evidence="1">Cofactor biosynthesis; tetrahydrofolate biosynthesis; 2-amino-4-hydroxy-6-hydroxymethyl-7,8-dihydropteridine diphosphate from 7,8-dihydroneopterin triphosphate: step 4/4.</text>
</comment>
<dbReference type="CDD" id="cd00483">
    <property type="entry name" value="HPPK"/>
    <property type="match status" value="1"/>
</dbReference>
<dbReference type="PROSITE" id="PS00794">
    <property type="entry name" value="HPPK"/>
    <property type="match status" value="1"/>
</dbReference>
<dbReference type="NCBIfam" id="TIGR01498">
    <property type="entry name" value="folK"/>
    <property type="match status" value="1"/>
</dbReference>
<dbReference type="AlphaFoldDB" id="B4S523"/>
<dbReference type="GO" id="GO:0005524">
    <property type="term" value="F:ATP binding"/>
    <property type="evidence" value="ECO:0007669"/>
    <property type="project" value="UniProtKB-KW"/>
</dbReference>
<keyword evidence="5 14" id="KW-0808">Transferase</keyword>
<dbReference type="EMBL" id="CP001108">
    <property type="protein sequence ID" value="ACF46969.1"/>
    <property type="molecule type" value="Genomic_DNA"/>
</dbReference>
<evidence type="ECO:0000256" key="12">
    <source>
        <dbReference type="ARBA" id="ARBA00033413"/>
    </source>
</evidence>
<keyword evidence="7" id="KW-0418">Kinase</keyword>
<dbReference type="Proteomes" id="UP000002725">
    <property type="component" value="Chromosome"/>
</dbReference>
<evidence type="ECO:0000256" key="4">
    <source>
        <dbReference type="ARBA" id="ARBA00016218"/>
    </source>
</evidence>
<dbReference type="EC" id="2.7.6.3" evidence="3"/>
<evidence type="ECO:0000256" key="7">
    <source>
        <dbReference type="ARBA" id="ARBA00022777"/>
    </source>
</evidence>
<evidence type="ECO:0000256" key="6">
    <source>
        <dbReference type="ARBA" id="ARBA00022741"/>
    </source>
</evidence>
<dbReference type="KEGG" id="paa:Paes_1957"/>
<keyword evidence="8" id="KW-0067">ATP-binding</keyword>
<keyword evidence="15" id="KW-1185">Reference proteome</keyword>
<evidence type="ECO:0000313" key="14">
    <source>
        <dbReference type="EMBL" id="ACF46969.1"/>
    </source>
</evidence>
<reference evidence="14" key="1">
    <citation type="submission" date="2008-06" db="EMBL/GenBank/DDBJ databases">
        <title>Complete sequence of chromosome of Prosthecochloris aestuarii DSM 271.</title>
        <authorList>
            <consortium name="US DOE Joint Genome Institute"/>
            <person name="Lucas S."/>
            <person name="Copeland A."/>
            <person name="Lapidus A."/>
            <person name="Glavina del Rio T."/>
            <person name="Dalin E."/>
            <person name="Tice H."/>
            <person name="Bruce D."/>
            <person name="Goodwin L."/>
            <person name="Pitluck S."/>
            <person name="Schmutz J."/>
            <person name="Larimer F."/>
            <person name="Land M."/>
            <person name="Hauser L."/>
            <person name="Kyrpides N."/>
            <person name="Anderson I."/>
            <person name="Liu Z."/>
            <person name="Li T."/>
            <person name="Zhao F."/>
            <person name="Overmann J."/>
            <person name="Bryant D.A."/>
            <person name="Richardson P."/>
        </authorList>
    </citation>
    <scope>NUCLEOTIDE SEQUENCE [LARGE SCALE GENOMIC DNA]</scope>
    <source>
        <strain evidence="14">DSM 271</strain>
    </source>
</reference>
<dbReference type="GO" id="GO:0016301">
    <property type="term" value="F:kinase activity"/>
    <property type="evidence" value="ECO:0007669"/>
    <property type="project" value="UniProtKB-KW"/>
</dbReference>
<keyword evidence="6" id="KW-0547">Nucleotide-binding</keyword>
<dbReference type="PANTHER" id="PTHR43071:SF1">
    <property type="entry name" value="2-AMINO-4-HYDROXY-6-HYDROXYMETHYLDIHYDROPTERIDINE PYROPHOSPHOKINASE"/>
    <property type="match status" value="1"/>
</dbReference>
<dbReference type="GO" id="GO:0046654">
    <property type="term" value="P:tetrahydrofolate biosynthetic process"/>
    <property type="evidence" value="ECO:0007669"/>
    <property type="project" value="UniProtKB-UniPathway"/>
</dbReference>
<accession>B4S523</accession>
<evidence type="ECO:0000256" key="1">
    <source>
        <dbReference type="ARBA" id="ARBA00005051"/>
    </source>
</evidence>
<feature type="domain" description="7,8-dihydro-6-hydroxymethylpterin-pyrophosphokinase" evidence="13">
    <location>
        <begin position="91"/>
        <end position="102"/>
    </location>
</feature>
<dbReference type="SUPFAM" id="SSF55083">
    <property type="entry name" value="6-hydroxymethyl-7,8-dihydropterin pyrophosphokinase, HPPK"/>
    <property type="match status" value="1"/>
</dbReference>
<gene>
    <name evidence="14" type="ordered locus">Paes_1957</name>
</gene>
<dbReference type="InterPro" id="IPR000550">
    <property type="entry name" value="Hppk"/>
</dbReference>
<dbReference type="GO" id="GO:0003848">
    <property type="term" value="F:2-amino-4-hydroxy-6-hydroxymethyldihydropteridine diphosphokinase activity"/>
    <property type="evidence" value="ECO:0007669"/>
    <property type="project" value="UniProtKB-EC"/>
</dbReference>
<sequence length="167" mass="18683">MNSHTVFLGAGSNRGDRLDYLQRACTLLEALPDTAVTATSPVYLSEPVGVTDQNMFYNAVIRLRTALKPQELLSHTQAIETALGRAEKRQRWGPRVIDLDILLYDQLHIEIDGLTIPHPEMHNRKFVLLPLVDLANPRHPVLQQNAEALLKTCPDSSSIEQTSHSLQ</sequence>
<keyword evidence="9" id="KW-0289">Folate biosynthesis</keyword>
<dbReference type="PANTHER" id="PTHR43071">
    <property type="entry name" value="2-AMINO-4-HYDROXY-6-HYDROXYMETHYLDIHYDROPTERIDINE PYROPHOSPHOKINASE"/>
    <property type="match status" value="1"/>
</dbReference>
<dbReference type="eggNOG" id="COG0801">
    <property type="taxonomic scope" value="Bacteria"/>
</dbReference>
<name>B4S523_PROA2</name>